<gene>
    <name evidence="2" type="ORF">SEPMUDRAFT_148750</name>
</gene>
<dbReference type="EMBL" id="KB456263">
    <property type="protein sequence ID" value="EMF13473.1"/>
    <property type="molecule type" value="Genomic_DNA"/>
</dbReference>
<name>M3CI52_SPHMS</name>
<proteinExistence type="predicted"/>
<organism evidence="2 3">
    <name type="scientific">Sphaerulina musiva (strain SO2202)</name>
    <name type="common">Poplar stem canker fungus</name>
    <name type="synonym">Septoria musiva</name>
    <dbReference type="NCBI Taxonomy" id="692275"/>
    <lineage>
        <taxon>Eukaryota</taxon>
        <taxon>Fungi</taxon>
        <taxon>Dikarya</taxon>
        <taxon>Ascomycota</taxon>
        <taxon>Pezizomycotina</taxon>
        <taxon>Dothideomycetes</taxon>
        <taxon>Dothideomycetidae</taxon>
        <taxon>Mycosphaerellales</taxon>
        <taxon>Mycosphaerellaceae</taxon>
        <taxon>Sphaerulina</taxon>
    </lineage>
</organism>
<protein>
    <submittedName>
        <fullName evidence="2">Uncharacterized protein</fullName>
    </submittedName>
</protein>
<dbReference type="eggNOG" id="ENOG502RNRQ">
    <property type="taxonomic scope" value="Eukaryota"/>
</dbReference>
<feature type="region of interest" description="Disordered" evidence="1">
    <location>
        <begin position="132"/>
        <end position="182"/>
    </location>
</feature>
<feature type="region of interest" description="Disordered" evidence="1">
    <location>
        <begin position="229"/>
        <end position="291"/>
    </location>
</feature>
<feature type="compositionally biased region" description="Basic residues" evidence="1">
    <location>
        <begin position="260"/>
        <end position="273"/>
    </location>
</feature>
<dbReference type="HOGENOM" id="CLU_1054509_0_0_1"/>
<accession>M3CI52</accession>
<sequence>MDREASSSLKNKHQHLPRREDTSSPPWERSVTMQVPFTNANTPAPLSITRGHTVPTLWTARNHDSRRQQQQHHHHHHPQLRRSQSISEDSPIDSALETWQTKKQTSPYETPVYLLPSSTGLNTAASAPPFVMEPTRLPGRPAPPLTPPDSMRSRSVDATTTTRTSTTTTTTTPAPLDDNTPFPTVTAFPGTMFTRPGIRRPQYISLSDDNIKPSPSHCCCCSSSSQQHQHQHQHQHSEPDDARLEQDKAGHHDAAAAGKPRWKAALKGMFKRKPMNDSDFVRIGDQHWTDD</sequence>
<feature type="region of interest" description="Disordered" evidence="1">
    <location>
        <begin position="63"/>
        <end position="90"/>
    </location>
</feature>
<keyword evidence="3" id="KW-1185">Reference proteome</keyword>
<feature type="compositionally biased region" description="Basic and acidic residues" evidence="1">
    <location>
        <begin position="274"/>
        <end position="291"/>
    </location>
</feature>
<dbReference type="Proteomes" id="UP000016931">
    <property type="component" value="Unassembled WGS sequence"/>
</dbReference>
<feature type="compositionally biased region" description="Basic residues" evidence="1">
    <location>
        <begin position="69"/>
        <end position="80"/>
    </location>
</feature>
<feature type="region of interest" description="Disordered" evidence="1">
    <location>
        <begin position="1"/>
        <end position="50"/>
    </location>
</feature>
<dbReference type="RefSeq" id="XP_016761594.1">
    <property type="nucleotide sequence ID" value="XM_016905128.1"/>
</dbReference>
<evidence type="ECO:0000313" key="2">
    <source>
        <dbReference type="EMBL" id="EMF13473.1"/>
    </source>
</evidence>
<dbReference type="AlphaFoldDB" id="M3CI52"/>
<feature type="compositionally biased region" description="Low complexity" evidence="1">
    <location>
        <begin position="159"/>
        <end position="172"/>
    </location>
</feature>
<feature type="compositionally biased region" description="Basic and acidic residues" evidence="1">
    <location>
        <begin position="235"/>
        <end position="254"/>
    </location>
</feature>
<dbReference type="OMA" id="DAPNACD"/>
<feature type="compositionally biased region" description="Polar residues" evidence="1">
    <location>
        <begin position="31"/>
        <end position="44"/>
    </location>
</feature>
<dbReference type="GeneID" id="27902265"/>
<evidence type="ECO:0000313" key="3">
    <source>
        <dbReference type="Proteomes" id="UP000016931"/>
    </source>
</evidence>
<reference evidence="2 3" key="1">
    <citation type="journal article" date="2012" name="PLoS Pathog.">
        <title>Diverse lifestyles and strategies of plant pathogenesis encoded in the genomes of eighteen Dothideomycetes fungi.</title>
        <authorList>
            <person name="Ohm R.A."/>
            <person name="Feau N."/>
            <person name="Henrissat B."/>
            <person name="Schoch C.L."/>
            <person name="Horwitz B.A."/>
            <person name="Barry K.W."/>
            <person name="Condon B.J."/>
            <person name="Copeland A.C."/>
            <person name="Dhillon B."/>
            <person name="Glaser F."/>
            <person name="Hesse C.N."/>
            <person name="Kosti I."/>
            <person name="LaButti K."/>
            <person name="Lindquist E.A."/>
            <person name="Lucas S."/>
            <person name="Salamov A.A."/>
            <person name="Bradshaw R.E."/>
            <person name="Ciuffetti L."/>
            <person name="Hamelin R.C."/>
            <person name="Kema G.H.J."/>
            <person name="Lawrence C."/>
            <person name="Scott J.A."/>
            <person name="Spatafora J.W."/>
            <person name="Turgeon B.G."/>
            <person name="de Wit P.J.G.M."/>
            <person name="Zhong S."/>
            <person name="Goodwin S.B."/>
            <person name="Grigoriev I.V."/>
        </authorList>
    </citation>
    <scope>NUCLEOTIDE SEQUENCE [LARGE SCALE GENOMIC DNA]</scope>
    <source>
        <strain evidence="2 3">SO2202</strain>
    </source>
</reference>
<evidence type="ECO:0000256" key="1">
    <source>
        <dbReference type="SAM" id="MobiDB-lite"/>
    </source>
</evidence>